<protein>
    <submittedName>
        <fullName evidence="2">Uncharacterized protein</fullName>
    </submittedName>
</protein>
<keyword evidence="3" id="KW-1185">Reference proteome</keyword>
<sequence length="335" mass="37716">MGISCWATTESIHLLLPSWPVIFCWIVTITFFFIASYGSKLIVDSLNMNIYYHSRGKSLIIGIILLILFWLLFSMPTNTHTFFYRSAINDVALKDVGTTQKYILELADDSYTQNNIKLNIEKLKRDVSAQQLALEAEIDNSANPGFGTKAKSLLSGLAHSLGIDVIPTLSYRGTSPAERKKLKEEYSKIIHKHLEARIAEIKKNGEDSRSSRYKPEALELAKQLESAKGALSEAKARGLIDKSLISNVDALLARSYNTIKNYQDLINISDEDKPVYLAESSVTRTHRMLSVVEVWKDIFKGKYAGREVILWILVAVLVDVAAFIFFTLATKKEEE</sequence>
<dbReference type="AlphaFoldDB" id="C2MD56"/>
<keyword evidence="1" id="KW-0472">Membrane</keyword>
<dbReference type="EMBL" id="ACLR01000182">
    <property type="protein sequence ID" value="EEK16397.1"/>
    <property type="molecule type" value="Genomic_DNA"/>
</dbReference>
<accession>C2MD56</accession>
<evidence type="ECO:0000313" key="2">
    <source>
        <dbReference type="EMBL" id="EEK16397.1"/>
    </source>
</evidence>
<feature type="transmembrane region" description="Helical" evidence="1">
    <location>
        <begin position="308"/>
        <end position="329"/>
    </location>
</feature>
<proteinExistence type="predicted"/>
<dbReference type="STRING" id="596327.PORUE0001_0377"/>
<keyword evidence="1" id="KW-0812">Transmembrane</keyword>
<evidence type="ECO:0000256" key="1">
    <source>
        <dbReference type="SAM" id="Phobius"/>
    </source>
</evidence>
<dbReference type="Proteomes" id="UP000003303">
    <property type="component" value="Unassembled WGS sequence"/>
</dbReference>
<comment type="caution">
    <text evidence="2">The sequence shown here is derived from an EMBL/GenBank/DDBJ whole genome shotgun (WGS) entry which is preliminary data.</text>
</comment>
<keyword evidence="1" id="KW-1133">Transmembrane helix</keyword>
<reference evidence="2 3" key="1">
    <citation type="submission" date="2009-04" db="EMBL/GenBank/DDBJ databases">
        <authorList>
            <person name="Sebastian Y."/>
            <person name="Madupu R."/>
            <person name="Durkin A.S."/>
            <person name="Torralba M."/>
            <person name="Methe B."/>
            <person name="Sutton G.G."/>
            <person name="Strausberg R.L."/>
            <person name="Nelson K.E."/>
        </authorList>
    </citation>
    <scope>NUCLEOTIDE SEQUENCE [LARGE SCALE GENOMIC DNA]</scope>
    <source>
        <strain evidence="2 3">60-3</strain>
    </source>
</reference>
<feature type="transmembrane region" description="Helical" evidence="1">
    <location>
        <begin position="59"/>
        <end position="76"/>
    </location>
</feature>
<gene>
    <name evidence="2" type="ORF">PORUE0001_0377</name>
</gene>
<organism evidence="2 3">
    <name type="scientific">Porphyromonas uenonis 60-3</name>
    <dbReference type="NCBI Taxonomy" id="596327"/>
    <lineage>
        <taxon>Bacteria</taxon>
        <taxon>Pseudomonadati</taxon>
        <taxon>Bacteroidota</taxon>
        <taxon>Bacteroidia</taxon>
        <taxon>Bacteroidales</taxon>
        <taxon>Porphyromonadaceae</taxon>
        <taxon>Porphyromonas</taxon>
    </lineage>
</organism>
<evidence type="ECO:0000313" key="3">
    <source>
        <dbReference type="Proteomes" id="UP000003303"/>
    </source>
</evidence>
<feature type="transmembrane region" description="Helical" evidence="1">
    <location>
        <begin position="19"/>
        <end position="38"/>
    </location>
</feature>
<name>C2MD56_9PORP</name>